<evidence type="ECO:0000256" key="1">
    <source>
        <dbReference type="ARBA" id="ARBA00004141"/>
    </source>
</evidence>
<comment type="caution">
    <text evidence="7">The sequence shown here is derived from an EMBL/GenBank/DDBJ whole genome shotgun (WGS) entry which is preliminary data.</text>
</comment>
<evidence type="ECO:0000256" key="6">
    <source>
        <dbReference type="RuleBase" id="RU004379"/>
    </source>
</evidence>
<evidence type="ECO:0000313" key="7">
    <source>
        <dbReference type="EMBL" id="MFC0211166.1"/>
    </source>
</evidence>
<keyword evidence="4 6" id="KW-1133">Transmembrane helix</keyword>
<reference evidence="7 8" key="1">
    <citation type="submission" date="2024-09" db="EMBL/GenBank/DDBJ databases">
        <authorList>
            <person name="Sun Q."/>
            <person name="Mori K."/>
        </authorList>
    </citation>
    <scope>NUCLEOTIDE SEQUENCE [LARGE SCALE GENOMIC DNA]</scope>
    <source>
        <strain evidence="7 8">CCM 7759</strain>
    </source>
</reference>
<comment type="similarity">
    <text evidence="2 6">Belongs to the BI1 family.</text>
</comment>
<feature type="transmembrane region" description="Helical" evidence="6">
    <location>
        <begin position="44"/>
        <end position="61"/>
    </location>
</feature>
<keyword evidence="8" id="KW-1185">Reference proteome</keyword>
<dbReference type="PANTHER" id="PTHR23291">
    <property type="entry name" value="BAX INHIBITOR-RELATED"/>
    <property type="match status" value="1"/>
</dbReference>
<name>A0ABV6DET8_9BACL</name>
<dbReference type="Pfam" id="PF01027">
    <property type="entry name" value="Bax1-I"/>
    <property type="match status" value="1"/>
</dbReference>
<evidence type="ECO:0000256" key="5">
    <source>
        <dbReference type="ARBA" id="ARBA00023136"/>
    </source>
</evidence>
<sequence>MYMQRTITGAEVGSLGHILQTFATSLLVSFVGMMIGAMVIPPQIIPLFIFIELGMLIAAIVMRMRGKMIGYPFLYIFTAVTGVALYPVIMAYGSQLGANVVSGAFLATAAIFGGLSLYAARSKRDFSFLGGFLVAATLGLMLMGIMNLFLPFGNMMSFIFSGIGVVVFSGWVLYDIAQYRDGVHASEVPMAALNIFLDFINLFLYLLRFIASIAGFSRD</sequence>
<feature type="transmembrane region" description="Helical" evidence="6">
    <location>
        <begin position="73"/>
        <end position="94"/>
    </location>
</feature>
<feature type="transmembrane region" description="Helical" evidence="6">
    <location>
        <begin position="155"/>
        <end position="174"/>
    </location>
</feature>
<evidence type="ECO:0000256" key="2">
    <source>
        <dbReference type="ARBA" id="ARBA00010350"/>
    </source>
</evidence>
<dbReference type="Proteomes" id="UP001589776">
    <property type="component" value="Unassembled WGS sequence"/>
</dbReference>
<comment type="subcellular location">
    <subcellularLocation>
        <location evidence="1">Membrane</location>
        <topology evidence="1">Multi-pass membrane protein</topology>
    </subcellularLocation>
</comment>
<dbReference type="InterPro" id="IPR006214">
    <property type="entry name" value="Bax_inhibitor_1-related"/>
</dbReference>
<keyword evidence="5 6" id="KW-0472">Membrane</keyword>
<evidence type="ECO:0000313" key="8">
    <source>
        <dbReference type="Proteomes" id="UP001589776"/>
    </source>
</evidence>
<dbReference type="RefSeq" id="WP_377468002.1">
    <property type="nucleotide sequence ID" value="NZ_JBHLWN010000012.1"/>
</dbReference>
<dbReference type="PANTHER" id="PTHR23291:SF50">
    <property type="entry name" value="PROTEIN LIFEGUARD 4"/>
    <property type="match status" value="1"/>
</dbReference>
<feature type="transmembrane region" description="Helical" evidence="6">
    <location>
        <begin position="100"/>
        <end position="119"/>
    </location>
</feature>
<evidence type="ECO:0000256" key="4">
    <source>
        <dbReference type="ARBA" id="ARBA00022989"/>
    </source>
</evidence>
<accession>A0ABV6DET8</accession>
<dbReference type="CDD" id="cd10432">
    <property type="entry name" value="BI-1-like_bacterial"/>
    <property type="match status" value="1"/>
</dbReference>
<feature type="transmembrane region" description="Helical" evidence="6">
    <location>
        <begin position="12"/>
        <end position="38"/>
    </location>
</feature>
<gene>
    <name evidence="7" type="ORF">ACFFK0_01675</name>
</gene>
<feature type="transmembrane region" description="Helical" evidence="6">
    <location>
        <begin position="195"/>
        <end position="216"/>
    </location>
</feature>
<keyword evidence="3 6" id="KW-0812">Transmembrane</keyword>
<evidence type="ECO:0000256" key="3">
    <source>
        <dbReference type="ARBA" id="ARBA00022692"/>
    </source>
</evidence>
<protein>
    <submittedName>
        <fullName evidence="7">Bax inhibitor-1 family protein</fullName>
    </submittedName>
</protein>
<proteinExistence type="inferred from homology"/>
<organism evidence="7 8">
    <name type="scientific">Paenibacillus chartarius</name>
    <dbReference type="NCBI Taxonomy" id="747481"/>
    <lineage>
        <taxon>Bacteria</taxon>
        <taxon>Bacillati</taxon>
        <taxon>Bacillota</taxon>
        <taxon>Bacilli</taxon>
        <taxon>Bacillales</taxon>
        <taxon>Paenibacillaceae</taxon>
        <taxon>Paenibacillus</taxon>
    </lineage>
</organism>
<dbReference type="EMBL" id="JBHLWN010000012">
    <property type="protein sequence ID" value="MFC0211166.1"/>
    <property type="molecule type" value="Genomic_DNA"/>
</dbReference>
<feature type="transmembrane region" description="Helical" evidence="6">
    <location>
        <begin position="126"/>
        <end position="149"/>
    </location>
</feature>